<organism evidence="1 2">
    <name type="scientific">Nocardia cyriacigeorgica</name>
    <dbReference type="NCBI Taxonomy" id="135487"/>
    <lineage>
        <taxon>Bacteria</taxon>
        <taxon>Bacillati</taxon>
        <taxon>Actinomycetota</taxon>
        <taxon>Actinomycetes</taxon>
        <taxon>Mycobacteriales</taxon>
        <taxon>Nocardiaceae</taxon>
        <taxon>Nocardia</taxon>
    </lineage>
</organism>
<reference evidence="1 2" key="1">
    <citation type="submission" date="2019-05" db="EMBL/GenBank/DDBJ databases">
        <title>Genomes sequences of two Nocardia cyriacigeorgica environmental isolates, type strains Nocardia asteroides ATCC 19247 and Nocardia cyriacigeorgica DSM 44484.</title>
        <authorList>
            <person name="Vautrin F."/>
            <person name="Bergeron E."/>
            <person name="Dubost A."/>
            <person name="Abrouk D."/>
            <person name="Rodriguez Nava V."/>
            <person name="Pujic P."/>
        </authorList>
    </citation>
    <scope>NUCLEOTIDE SEQUENCE [LARGE SCALE GENOMIC DNA]</scope>
    <source>
        <strain evidence="1 2">EML 446</strain>
    </source>
</reference>
<dbReference type="EMBL" id="VBUT01000004">
    <property type="protein sequence ID" value="TLF78469.1"/>
    <property type="molecule type" value="Genomic_DNA"/>
</dbReference>
<accession>A0A5R8NRZ9</accession>
<proteinExistence type="predicted"/>
<dbReference type="Proteomes" id="UP000306378">
    <property type="component" value="Unassembled WGS sequence"/>
</dbReference>
<gene>
    <name evidence="1" type="ORF">FEK34_11585</name>
</gene>
<dbReference type="AlphaFoldDB" id="A0A5R8NRZ9"/>
<comment type="caution">
    <text evidence="1">The sequence shown here is derived from an EMBL/GenBank/DDBJ whole genome shotgun (WGS) entry which is preliminary data.</text>
</comment>
<sequence length="312" mass="33437">MWSWASPQGRCGLPDHSCRRRALSKAGLDDRECTCNRVASSPHNARPQGDLAFRCALLSENARSSGQGPLWRAGCGTQVQVVAETPYRLISPTGLRSCVEGVAVQSSVRVLVTTALLLGLPALTGCGSSTSDIKADAPVLSFAAEPPQGYDPCHDVPQAVVDAEQLDSQEPVEGETSLAVSGVKDRPIKFRGCQWVRTNNYRVQITTTVLTVDIALWRHSLREELPDANEFTIAGRRAITRRPDPILVEVACVANVDMKGGSLEIEVYDLTARTDPNPAGDATPTLNPGSTDVCVRARNLAEQIVPSLPTGT</sequence>
<evidence type="ECO:0000313" key="2">
    <source>
        <dbReference type="Proteomes" id="UP000306378"/>
    </source>
</evidence>
<evidence type="ECO:0000313" key="1">
    <source>
        <dbReference type="EMBL" id="TLF78469.1"/>
    </source>
</evidence>
<name>A0A5R8NRZ9_9NOCA</name>
<protein>
    <submittedName>
        <fullName evidence="1">DUF3558 domain-containing protein</fullName>
    </submittedName>
</protein>
<dbReference type="Pfam" id="PF12079">
    <property type="entry name" value="DUF3558"/>
    <property type="match status" value="1"/>
</dbReference>
<dbReference type="InterPro" id="IPR024520">
    <property type="entry name" value="DUF3558"/>
</dbReference>